<dbReference type="InterPro" id="IPR030394">
    <property type="entry name" value="G_HFLX_dom"/>
</dbReference>
<keyword evidence="2" id="KW-0547">Nucleotide-binding</keyword>
<dbReference type="InterPro" id="IPR042108">
    <property type="entry name" value="GTPase_HflX_N_sf"/>
</dbReference>
<gene>
    <name evidence="7" type="ORF">APICC_08486</name>
</gene>
<dbReference type="FunFam" id="3.40.50.300:FF:000886">
    <property type="entry name" value="Putative GTP-binding protein 6"/>
    <property type="match status" value="1"/>
</dbReference>
<dbReference type="AlphaFoldDB" id="A0A2A3EV44"/>
<dbReference type="PANTHER" id="PTHR10229:SF0">
    <property type="entry name" value="GTP-BINDING PROTEIN 6-RELATED"/>
    <property type="match status" value="1"/>
</dbReference>
<dbReference type="OrthoDB" id="10268034at2759"/>
<dbReference type="InterPro" id="IPR027417">
    <property type="entry name" value="P-loop_NTPase"/>
</dbReference>
<keyword evidence="5" id="KW-0175">Coiled coil</keyword>
<dbReference type="InterPro" id="IPR006073">
    <property type="entry name" value="GTP-bd"/>
</dbReference>
<dbReference type="PROSITE" id="PS51705">
    <property type="entry name" value="G_HFLX"/>
    <property type="match status" value="1"/>
</dbReference>
<accession>A0A2A3EV44</accession>
<dbReference type="Gene3D" id="3.40.50.11060">
    <property type="entry name" value="GTPase HflX, N-terminal domain"/>
    <property type="match status" value="1"/>
</dbReference>
<dbReference type="GO" id="GO:0005737">
    <property type="term" value="C:cytoplasm"/>
    <property type="evidence" value="ECO:0007669"/>
    <property type="project" value="TreeGrafter"/>
</dbReference>
<dbReference type="Gene3D" id="3.40.50.300">
    <property type="entry name" value="P-loop containing nucleotide triphosphate hydrolases"/>
    <property type="match status" value="1"/>
</dbReference>
<dbReference type="PANTHER" id="PTHR10229">
    <property type="entry name" value="GTP-BINDING PROTEIN HFLX"/>
    <property type="match status" value="1"/>
</dbReference>
<proteinExistence type="predicted"/>
<feature type="coiled-coil region" evidence="5">
    <location>
        <begin position="222"/>
        <end position="252"/>
    </location>
</feature>
<evidence type="ECO:0000256" key="4">
    <source>
        <dbReference type="ARBA" id="ARBA00023134"/>
    </source>
</evidence>
<dbReference type="GO" id="GO:0005525">
    <property type="term" value="F:GTP binding"/>
    <property type="evidence" value="ECO:0007669"/>
    <property type="project" value="UniProtKB-KW"/>
</dbReference>
<evidence type="ECO:0000256" key="1">
    <source>
        <dbReference type="ARBA" id="ARBA00022723"/>
    </source>
</evidence>
<dbReference type="Proteomes" id="UP000242457">
    <property type="component" value="Unassembled WGS sequence"/>
</dbReference>
<protein>
    <submittedName>
        <fullName evidence="7">GTP-binding protein</fullName>
    </submittedName>
</protein>
<feature type="domain" description="Hflx-type G" evidence="6">
    <location>
        <begin position="256"/>
        <end position="355"/>
    </location>
</feature>
<dbReference type="NCBIfam" id="TIGR03156">
    <property type="entry name" value="GTP_HflX"/>
    <property type="match status" value="1"/>
</dbReference>
<keyword evidence="1" id="KW-0479">Metal-binding</keyword>
<keyword evidence="8" id="KW-1185">Reference proteome</keyword>
<evidence type="ECO:0000256" key="5">
    <source>
        <dbReference type="SAM" id="Coils"/>
    </source>
</evidence>
<dbReference type="STRING" id="94128.A0A2A3EV44"/>
<dbReference type="Pfam" id="PF13167">
    <property type="entry name" value="GTP-bdg_N"/>
    <property type="match status" value="1"/>
</dbReference>
<reference evidence="7 8" key="1">
    <citation type="submission" date="2014-07" db="EMBL/GenBank/DDBJ databases">
        <title>Genomic and transcriptomic analysis on Apis cerana provide comprehensive insights into honey bee biology.</title>
        <authorList>
            <person name="Diao Q."/>
            <person name="Sun L."/>
            <person name="Zheng H."/>
            <person name="Zheng H."/>
            <person name="Xu S."/>
            <person name="Wang S."/>
            <person name="Zeng Z."/>
            <person name="Hu F."/>
            <person name="Su S."/>
            <person name="Wu J."/>
        </authorList>
    </citation>
    <scope>NUCLEOTIDE SEQUENCE [LARGE SCALE GENOMIC DNA]</scope>
    <source>
        <tissue evidence="7">Pupae without intestine</tissue>
    </source>
</reference>
<sequence length="573" mass="65242">MQCLKRFVVLNKLQYVRNKKKELLNYITYQYRYKSDLIFEEYDETEEEKNTYSKLAKDYLGPIIGGNRVFVIQPYIKWGVKKKRNTTPQLQLAEAITLINTLPNWSVVGEKIVPLLSLQKHKLVGSGGLETLKKDITNCPNVTAIFISTNLLKFVQIAELQNIFHLPIYDRYSIVIHIFREHAKSPEAKLQVAIAEIPYVRKKMIDLTNYFIGQVKFDEKTKNLLQTREKKLRNALKKLKEHRQMIKRHRSSYGFPTIAIVGYTNAGKTSLIKALTGDTSLQPENKLFATLDTTVHQGLLPNNLKVLYIDTIGFIQDVPETLLEPFLVTLEDAISADILIHVFDISHPDVKAQIQHIQKTIQPMIDENKVIINVANKCDMVEKNEIEDILPEDTFTISAIKLKGIDLLRSKIQEEIIHAANLIQKRIKVGNGSAEASWLYKEATVLNVVPDSKNSQYLIMDFIAQIFARLAPLDEVRRACRQAPALAVSRAWELCRVQLVCTGNRTALGVSIRTRTVSISSRRVGAIAGWRKCGGDIVAWRSPVESRESGQAQLLRELKKPYSVVPRVIRVCM</sequence>
<keyword evidence="3" id="KW-0460">Magnesium</keyword>
<dbReference type="SUPFAM" id="SSF52540">
    <property type="entry name" value="P-loop containing nucleoside triphosphate hydrolases"/>
    <property type="match status" value="1"/>
</dbReference>
<evidence type="ECO:0000259" key="6">
    <source>
        <dbReference type="PROSITE" id="PS51705"/>
    </source>
</evidence>
<dbReference type="InterPro" id="IPR025121">
    <property type="entry name" value="GTPase_HflX_N"/>
</dbReference>
<dbReference type="CDD" id="cd01878">
    <property type="entry name" value="HflX"/>
    <property type="match status" value="1"/>
</dbReference>
<evidence type="ECO:0000256" key="3">
    <source>
        <dbReference type="ARBA" id="ARBA00022842"/>
    </source>
</evidence>
<dbReference type="InterPro" id="IPR016496">
    <property type="entry name" value="GTPase_HflX"/>
</dbReference>
<dbReference type="EMBL" id="KZ288185">
    <property type="protein sequence ID" value="PBC34941.1"/>
    <property type="molecule type" value="Genomic_DNA"/>
</dbReference>
<evidence type="ECO:0000313" key="7">
    <source>
        <dbReference type="EMBL" id="PBC34941.1"/>
    </source>
</evidence>
<dbReference type="GO" id="GO:0043022">
    <property type="term" value="F:ribosome binding"/>
    <property type="evidence" value="ECO:0007669"/>
    <property type="project" value="TreeGrafter"/>
</dbReference>
<keyword evidence="4" id="KW-0342">GTP-binding</keyword>
<name>A0A2A3EV44_APICC</name>
<dbReference type="GO" id="GO:0046872">
    <property type="term" value="F:metal ion binding"/>
    <property type="evidence" value="ECO:0007669"/>
    <property type="project" value="UniProtKB-KW"/>
</dbReference>
<dbReference type="Pfam" id="PF01926">
    <property type="entry name" value="MMR_HSR1"/>
    <property type="match status" value="1"/>
</dbReference>
<evidence type="ECO:0000256" key="2">
    <source>
        <dbReference type="ARBA" id="ARBA00022741"/>
    </source>
</evidence>
<evidence type="ECO:0000313" key="8">
    <source>
        <dbReference type="Proteomes" id="UP000242457"/>
    </source>
</evidence>
<organism evidence="7 8">
    <name type="scientific">Apis cerana cerana</name>
    <name type="common">Oriental honeybee</name>
    <dbReference type="NCBI Taxonomy" id="94128"/>
    <lineage>
        <taxon>Eukaryota</taxon>
        <taxon>Metazoa</taxon>
        <taxon>Ecdysozoa</taxon>
        <taxon>Arthropoda</taxon>
        <taxon>Hexapoda</taxon>
        <taxon>Insecta</taxon>
        <taxon>Pterygota</taxon>
        <taxon>Neoptera</taxon>
        <taxon>Endopterygota</taxon>
        <taxon>Hymenoptera</taxon>
        <taxon>Apocrita</taxon>
        <taxon>Aculeata</taxon>
        <taxon>Apoidea</taxon>
        <taxon>Anthophila</taxon>
        <taxon>Apidae</taxon>
        <taxon>Apis</taxon>
    </lineage>
</organism>